<evidence type="ECO:0000313" key="1">
    <source>
        <dbReference type="EMBL" id="PWN41641.1"/>
    </source>
</evidence>
<reference evidence="1 2" key="1">
    <citation type="journal article" date="2018" name="Mol. Biol. Evol.">
        <title>Broad Genomic Sampling Reveals a Smut Pathogenic Ancestry of the Fungal Clade Ustilaginomycotina.</title>
        <authorList>
            <person name="Kijpornyongpan T."/>
            <person name="Mondo S.J."/>
            <person name="Barry K."/>
            <person name="Sandor L."/>
            <person name="Lee J."/>
            <person name="Lipzen A."/>
            <person name="Pangilinan J."/>
            <person name="LaButti K."/>
            <person name="Hainaut M."/>
            <person name="Henrissat B."/>
            <person name="Grigoriev I.V."/>
            <person name="Spatafora J.W."/>
            <person name="Aime M.C."/>
        </authorList>
    </citation>
    <scope>NUCLEOTIDE SEQUENCE [LARGE SCALE GENOMIC DNA]</scope>
    <source>
        <strain evidence="1 2">MCA 4658</strain>
    </source>
</reference>
<protein>
    <submittedName>
        <fullName evidence="1">Uncharacterized protein</fullName>
    </submittedName>
</protein>
<dbReference type="AlphaFoldDB" id="A0A316VZF7"/>
<dbReference type="EMBL" id="KZ819390">
    <property type="protein sequence ID" value="PWN41641.1"/>
    <property type="molecule type" value="Genomic_DNA"/>
</dbReference>
<dbReference type="RefSeq" id="XP_025368801.1">
    <property type="nucleotide sequence ID" value="XM_025517074.1"/>
</dbReference>
<dbReference type="Proteomes" id="UP000245783">
    <property type="component" value="Unassembled WGS sequence"/>
</dbReference>
<dbReference type="GeneID" id="37038944"/>
<sequence>MVSGALERHLLTCQTDRACACSSDHSPVSMSASHFAVDTVGTGAMGAEGCAEAIAEANEVIDLYATKDTSVSASELKVSYFAFFVARAGMGPNYVARLEREFRILSVYLVAHSVERLLGPAARVDEWLLERVGAVRYLKHVFRTSDKAVQVCGTAQSNASIFRTTPGV</sequence>
<proteinExistence type="predicted"/>
<keyword evidence="2" id="KW-1185">Reference proteome</keyword>
<evidence type="ECO:0000313" key="2">
    <source>
        <dbReference type="Proteomes" id="UP000245783"/>
    </source>
</evidence>
<gene>
    <name evidence="1" type="ORF">IE81DRAFT_367340</name>
</gene>
<dbReference type="InParanoid" id="A0A316VZF7"/>
<accession>A0A316VZF7</accession>
<organism evidence="1 2">
    <name type="scientific">Ceraceosorus guamensis</name>
    <dbReference type="NCBI Taxonomy" id="1522189"/>
    <lineage>
        <taxon>Eukaryota</taxon>
        <taxon>Fungi</taxon>
        <taxon>Dikarya</taxon>
        <taxon>Basidiomycota</taxon>
        <taxon>Ustilaginomycotina</taxon>
        <taxon>Exobasidiomycetes</taxon>
        <taxon>Ceraceosorales</taxon>
        <taxon>Ceraceosoraceae</taxon>
        <taxon>Ceraceosorus</taxon>
    </lineage>
</organism>
<name>A0A316VZF7_9BASI</name>